<gene>
    <name evidence="2" type="ORF">SAMN05421505_16217</name>
</gene>
<dbReference type="EMBL" id="FNCN01000062">
    <property type="protein sequence ID" value="SDI51430.1"/>
    <property type="molecule type" value="Genomic_DNA"/>
</dbReference>
<dbReference type="OrthoDB" id="4520934at2"/>
<dbReference type="STRING" id="504805.SAMN05421505_16217"/>
<feature type="region of interest" description="Disordered" evidence="1">
    <location>
        <begin position="1"/>
        <end position="31"/>
    </location>
</feature>
<keyword evidence="3" id="KW-1185">Reference proteome</keyword>
<protein>
    <submittedName>
        <fullName evidence="2">Uncharacterized protein</fullName>
    </submittedName>
</protein>
<accession>A0A1G8L877</accession>
<dbReference type="Proteomes" id="UP000198923">
    <property type="component" value="Unassembled WGS sequence"/>
</dbReference>
<evidence type="ECO:0000313" key="2">
    <source>
        <dbReference type="EMBL" id="SDI51430.1"/>
    </source>
</evidence>
<feature type="compositionally biased region" description="Low complexity" evidence="1">
    <location>
        <begin position="22"/>
        <end position="31"/>
    </location>
</feature>
<evidence type="ECO:0000256" key="1">
    <source>
        <dbReference type="SAM" id="MobiDB-lite"/>
    </source>
</evidence>
<organism evidence="2 3">
    <name type="scientific">Sinosporangium album</name>
    <dbReference type="NCBI Taxonomy" id="504805"/>
    <lineage>
        <taxon>Bacteria</taxon>
        <taxon>Bacillati</taxon>
        <taxon>Actinomycetota</taxon>
        <taxon>Actinomycetes</taxon>
        <taxon>Streptosporangiales</taxon>
        <taxon>Streptosporangiaceae</taxon>
        <taxon>Sinosporangium</taxon>
    </lineage>
</organism>
<name>A0A1G8L877_9ACTN</name>
<reference evidence="2 3" key="1">
    <citation type="submission" date="2016-10" db="EMBL/GenBank/DDBJ databases">
        <authorList>
            <person name="de Groot N.N."/>
        </authorList>
    </citation>
    <scope>NUCLEOTIDE SEQUENCE [LARGE SCALE GENOMIC DNA]</scope>
    <source>
        <strain evidence="2 3">CPCC 201354</strain>
    </source>
</reference>
<evidence type="ECO:0000313" key="3">
    <source>
        <dbReference type="Proteomes" id="UP000198923"/>
    </source>
</evidence>
<dbReference type="RefSeq" id="WP_093176159.1">
    <property type="nucleotide sequence ID" value="NZ_FNCN01000062.1"/>
</dbReference>
<sequence length="269" mass="29356">MSNLINRGRQRSRLSKSPEGDPAAAAAPAAPQVQGDTDIVGQLAAVLPAPYASVSEAAELSAGELRDLETCEAALNHLRVAFWAAGKALHVIRDARLYRATHGTFEEYCEDRWEMGPRYAYRLIAAWPIAERLMMRPIGHKITESHVRELLPLADAHGPEAAELVYMALADVDGTRVTAGLVRGAVAALGESFDPATAAEQIREFLALGGSTESEQPSAPSPFERQARRARSEFEKLAARARKAQRCDVRRFVTEMRALLDEIERSAAV</sequence>
<dbReference type="AlphaFoldDB" id="A0A1G8L877"/>
<proteinExistence type="predicted"/>